<name>A0A8D3X1J4_PRIMW</name>
<dbReference type="KEGG" id="bmh:BMWSH_3963"/>
<dbReference type="AlphaFoldDB" id="A0A8D3X1J4"/>
<dbReference type="Proteomes" id="UP000001283">
    <property type="component" value="Chromosome"/>
</dbReference>
<protein>
    <submittedName>
        <fullName evidence="1">Uncharacterized protein</fullName>
    </submittedName>
</protein>
<dbReference type="EMBL" id="CP003017">
    <property type="protein sequence ID" value="AEN90844.1"/>
    <property type="molecule type" value="Genomic_DNA"/>
</dbReference>
<accession>A0A8D3X1J4</accession>
<evidence type="ECO:0000313" key="2">
    <source>
        <dbReference type="Proteomes" id="UP000001283"/>
    </source>
</evidence>
<reference evidence="1 2" key="1">
    <citation type="journal article" date="2011" name="J. Bacteriol.">
        <title>Complete genome sequence of the industrial strain Bacillus megaterium WSH-002.</title>
        <authorList>
            <person name="Liu L."/>
            <person name="Li Y."/>
            <person name="Zhang J."/>
            <person name="Zou W."/>
            <person name="Zhou Z."/>
            <person name="Liu J."/>
            <person name="Li X."/>
            <person name="Wang L."/>
            <person name="Chen J."/>
        </authorList>
    </citation>
    <scope>NUCLEOTIDE SEQUENCE [LARGE SCALE GENOMIC DNA]</scope>
    <source>
        <strain evidence="1 2">WSH-002</strain>
    </source>
</reference>
<organism evidence="1 2">
    <name type="scientific">Priestia megaterium (strain WSH-002)</name>
    <name type="common">Bacillus megaterium</name>
    <dbReference type="NCBI Taxonomy" id="1006007"/>
    <lineage>
        <taxon>Bacteria</taxon>
        <taxon>Bacillati</taxon>
        <taxon>Bacillota</taxon>
        <taxon>Bacilli</taxon>
        <taxon>Bacillales</taxon>
        <taxon>Bacillaceae</taxon>
        <taxon>Priestia</taxon>
    </lineage>
</organism>
<sequence length="47" mass="5392">MTKDTVLACLLSRAFLLTRLFDVFGKDVYLSCFLGRLLEKSSLFFVL</sequence>
<gene>
    <name evidence="1" type="ORF">BMWSH_3963</name>
</gene>
<evidence type="ECO:0000313" key="1">
    <source>
        <dbReference type="EMBL" id="AEN90844.1"/>
    </source>
</evidence>
<proteinExistence type="predicted"/>